<reference evidence="3" key="1">
    <citation type="journal article" date="2022" name="G3 (Bethesda)">
        <title>High quality genome of the basidiomycete yeast Dioszegia hungarica PDD-24b-2 isolated from cloud water.</title>
        <authorList>
            <person name="Jarrige D."/>
            <person name="Haridas S."/>
            <person name="Bleykasten-Grosshans C."/>
            <person name="Joly M."/>
            <person name="Nadalig T."/>
            <person name="Sancelme M."/>
            <person name="Vuilleumier S."/>
            <person name="Grigoriev I.V."/>
            <person name="Amato P."/>
            <person name="Bringel F."/>
        </authorList>
    </citation>
    <scope>NUCLEOTIDE SEQUENCE</scope>
    <source>
        <strain evidence="3">PDD-24b-2</strain>
    </source>
</reference>
<proteinExistence type="predicted"/>
<evidence type="ECO:0000256" key="1">
    <source>
        <dbReference type="SAM" id="Coils"/>
    </source>
</evidence>
<feature type="compositionally biased region" description="Polar residues" evidence="2">
    <location>
        <begin position="1"/>
        <end position="27"/>
    </location>
</feature>
<dbReference type="InterPro" id="IPR012471">
    <property type="entry name" value="DUF1690"/>
</dbReference>
<keyword evidence="4" id="KW-1185">Reference proteome</keyword>
<dbReference type="AlphaFoldDB" id="A0AA38H7U1"/>
<dbReference type="Pfam" id="PF07956">
    <property type="entry name" value="DUF1690"/>
    <property type="match status" value="1"/>
</dbReference>
<dbReference type="RefSeq" id="XP_052943746.1">
    <property type="nucleotide sequence ID" value="XM_053090201.1"/>
</dbReference>
<dbReference type="EMBL" id="JAKWFO010000008">
    <property type="protein sequence ID" value="KAI9633969.1"/>
    <property type="molecule type" value="Genomic_DNA"/>
</dbReference>
<evidence type="ECO:0000313" key="3">
    <source>
        <dbReference type="EMBL" id="KAI9633969.1"/>
    </source>
</evidence>
<evidence type="ECO:0008006" key="5">
    <source>
        <dbReference type="Google" id="ProtNLM"/>
    </source>
</evidence>
<dbReference type="GeneID" id="77729406"/>
<accession>A0AA38H7U1</accession>
<dbReference type="Proteomes" id="UP001164286">
    <property type="component" value="Unassembled WGS sequence"/>
</dbReference>
<evidence type="ECO:0000256" key="2">
    <source>
        <dbReference type="SAM" id="MobiDB-lite"/>
    </source>
</evidence>
<comment type="caution">
    <text evidence="3">The sequence shown here is derived from an EMBL/GenBank/DDBJ whole genome shotgun (WGS) entry which is preliminary data.</text>
</comment>
<feature type="region of interest" description="Disordered" evidence="2">
    <location>
        <begin position="1"/>
        <end position="74"/>
    </location>
</feature>
<feature type="coiled-coil region" evidence="1">
    <location>
        <begin position="102"/>
        <end position="129"/>
    </location>
</feature>
<gene>
    <name evidence="3" type="ORF">MKK02DRAFT_38640</name>
</gene>
<evidence type="ECO:0000313" key="4">
    <source>
        <dbReference type="Proteomes" id="UP001164286"/>
    </source>
</evidence>
<protein>
    <recommendedName>
        <fullName evidence="5">DUF1690-domain-containing protein</fullName>
    </recommendedName>
</protein>
<name>A0AA38H7U1_9TREE</name>
<sequence>MGAQQSSQAPQEQVFQSEPSTSVQFSPSLIDRLSSAAPSPDKSAKSSSSVSGSSSSSTDDIVRRRLAAESAHIRQQESEILSKISAALEKENMDKEKPRMSSQVLSRDIEEVREKVGRMKREREQKEGEGVRKAKEGVVACYAAKKDRPLDCWKEVEAFKFEVSKLEQAFVKSMQ</sequence>
<keyword evidence="1" id="KW-0175">Coiled coil</keyword>
<organism evidence="3 4">
    <name type="scientific">Dioszegia hungarica</name>
    <dbReference type="NCBI Taxonomy" id="4972"/>
    <lineage>
        <taxon>Eukaryota</taxon>
        <taxon>Fungi</taxon>
        <taxon>Dikarya</taxon>
        <taxon>Basidiomycota</taxon>
        <taxon>Agaricomycotina</taxon>
        <taxon>Tremellomycetes</taxon>
        <taxon>Tremellales</taxon>
        <taxon>Bulleribasidiaceae</taxon>
        <taxon>Dioszegia</taxon>
    </lineage>
</organism>
<feature type="compositionally biased region" description="Basic and acidic residues" evidence="2">
    <location>
        <begin position="60"/>
        <end position="74"/>
    </location>
</feature>
<feature type="compositionally biased region" description="Low complexity" evidence="2">
    <location>
        <begin position="34"/>
        <end position="57"/>
    </location>
</feature>